<evidence type="ECO:0000313" key="2">
    <source>
        <dbReference type="Proteomes" id="UP001234297"/>
    </source>
</evidence>
<evidence type="ECO:0000313" key="1">
    <source>
        <dbReference type="EMBL" id="KAJ8618983.1"/>
    </source>
</evidence>
<reference evidence="1 2" key="1">
    <citation type="journal article" date="2022" name="Hortic Res">
        <title>A haplotype resolved chromosomal level avocado genome allows analysis of novel avocado genes.</title>
        <authorList>
            <person name="Nath O."/>
            <person name="Fletcher S.J."/>
            <person name="Hayward A."/>
            <person name="Shaw L.M."/>
            <person name="Masouleh A.K."/>
            <person name="Furtado A."/>
            <person name="Henry R.J."/>
            <person name="Mitter N."/>
        </authorList>
    </citation>
    <scope>NUCLEOTIDE SEQUENCE [LARGE SCALE GENOMIC DNA]</scope>
    <source>
        <strain evidence="2">cv. Hass</strain>
    </source>
</reference>
<keyword evidence="2" id="KW-1185">Reference proteome</keyword>
<dbReference type="Proteomes" id="UP001234297">
    <property type="component" value="Chromosome 4"/>
</dbReference>
<name>A0ACC2KD28_PERAE</name>
<protein>
    <submittedName>
        <fullName evidence="1">Uncharacterized protein</fullName>
    </submittedName>
</protein>
<organism evidence="1 2">
    <name type="scientific">Persea americana</name>
    <name type="common">Avocado</name>
    <dbReference type="NCBI Taxonomy" id="3435"/>
    <lineage>
        <taxon>Eukaryota</taxon>
        <taxon>Viridiplantae</taxon>
        <taxon>Streptophyta</taxon>
        <taxon>Embryophyta</taxon>
        <taxon>Tracheophyta</taxon>
        <taxon>Spermatophyta</taxon>
        <taxon>Magnoliopsida</taxon>
        <taxon>Magnoliidae</taxon>
        <taxon>Laurales</taxon>
        <taxon>Lauraceae</taxon>
        <taxon>Persea</taxon>
    </lineage>
</organism>
<accession>A0ACC2KD28</accession>
<comment type="caution">
    <text evidence="1">The sequence shown here is derived from an EMBL/GenBank/DDBJ whole genome shotgun (WGS) entry which is preliminary data.</text>
</comment>
<dbReference type="EMBL" id="CM056812">
    <property type="protein sequence ID" value="KAJ8618983.1"/>
    <property type="molecule type" value="Genomic_DNA"/>
</dbReference>
<sequence>MNPDCPSPNPKRDGLGNPEDEDERLRSAEAAVDGVQYPAATVMMQQQMVAAHHYPPQQFLPYPAAAAGGIDRG</sequence>
<proteinExistence type="predicted"/>
<gene>
    <name evidence="1" type="ORF">MRB53_015169</name>
</gene>